<dbReference type="PANTHER" id="PTHR44688">
    <property type="entry name" value="DNA-BINDING TRANSCRIPTIONAL ACTIVATOR DEVR_DOSR"/>
    <property type="match status" value="1"/>
</dbReference>
<evidence type="ECO:0000259" key="4">
    <source>
        <dbReference type="PROSITE" id="PS50043"/>
    </source>
</evidence>
<dbReference type="STRING" id="641238.SAMN04490244_11535"/>
<dbReference type="InterPro" id="IPR036388">
    <property type="entry name" value="WH-like_DNA-bd_sf"/>
</dbReference>
<proteinExistence type="predicted"/>
<evidence type="ECO:0000256" key="1">
    <source>
        <dbReference type="ARBA" id="ARBA00023015"/>
    </source>
</evidence>
<evidence type="ECO:0000313" key="6">
    <source>
        <dbReference type="Proteomes" id="UP000198885"/>
    </source>
</evidence>
<dbReference type="InterPro" id="IPR016032">
    <property type="entry name" value="Sig_transdc_resp-reg_C-effctor"/>
</dbReference>
<evidence type="ECO:0000313" key="5">
    <source>
        <dbReference type="EMBL" id="SES39261.1"/>
    </source>
</evidence>
<sequence length="203" mass="21684">MKSTVYIVSESFLLGNLLREPFSEHFTEVAVIPCLDAMDGTDGAVVLVDVGDAEACARALRRIRGAGQDLSSMVLLLRSEDQGAELEGLIGEVGAMLPPTTGAEDVVRICNVVNAGVCIWPRSLISTFTAGRTRQCMTRRRLGSLTVREQAVLDRLSDGDSNKSIASALNISDSTVRVHVRSVLRKLGATNRTQAALYAAGHG</sequence>
<name>A0A1H9WZP1_9RHOB</name>
<keyword evidence="2 5" id="KW-0238">DNA-binding</keyword>
<dbReference type="InterPro" id="IPR000792">
    <property type="entry name" value="Tscrpt_reg_LuxR_C"/>
</dbReference>
<dbReference type="SMART" id="SM00421">
    <property type="entry name" value="HTH_LUXR"/>
    <property type="match status" value="1"/>
</dbReference>
<dbReference type="PROSITE" id="PS50043">
    <property type="entry name" value="HTH_LUXR_2"/>
    <property type="match status" value="1"/>
</dbReference>
<keyword evidence="6" id="KW-1185">Reference proteome</keyword>
<dbReference type="Pfam" id="PF00196">
    <property type="entry name" value="GerE"/>
    <property type="match status" value="1"/>
</dbReference>
<dbReference type="GO" id="GO:0003677">
    <property type="term" value="F:DNA binding"/>
    <property type="evidence" value="ECO:0007669"/>
    <property type="project" value="UniProtKB-KW"/>
</dbReference>
<accession>A0A1H9WZP1</accession>
<dbReference type="CDD" id="cd06170">
    <property type="entry name" value="LuxR_C_like"/>
    <property type="match status" value="1"/>
</dbReference>
<gene>
    <name evidence="5" type="ORF">SAMN04490244_11535</name>
</gene>
<dbReference type="Gene3D" id="1.10.10.10">
    <property type="entry name" value="Winged helix-like DNA-binding domain superfamily/Winged helix DNA-binding domain"/>
    <property type="match status" value="1"/>
</dbReference>
<dbReference type="OrthoDB" id="9814495at2"/>
<dbReference type="Proteomes" id="UP000198885">
    <property type="component" value="Unassembled WGS sequence"/>
</dbReference>
<evidence type="ECO:0000256" key="2">
    <source>
        <dbReference type="ARBA" id="ARBA00023125"/>
    </source>
</evidence>
<organism evidence="5 6">
    <name type="scientific">Tranquillimonas rosea</name>
    <dbReference type="NCBI Taxonomy" id="641238"/>
    <lineage>
        <taxon>Bacteria</taxon>
        <taxon>Pseudomonadati</taxon>
        <taxon>Pseudomonadota</taxon>
        <taxon>Alphaproteobacteria</taxon>
        <taxon>Rhodobacterales</taxon>
        <taxon>Roseobacteraceae</taxon>
        <taxon>Tranquillimonas</taxon>
    </lineage>
</organism>
<dbReference type="GO" id="GO:0006355">
    <property type="term" value="P:regulation of DNA-templated transcription"/>
    <property type="evidence" value="ECO:0007669"/>
    <property type="project" value="InterPro"/>
</dbReference>
<dbReference type="PANTHER" id="PTHR44688:SF16">
    <property type="entry name" value="DNA-BINDING TRANSCRIPTIONAL ACTIVATOR DEVR_DOSR"/>
    <property type="match status" value="1"/>
</dbReference>
<keyword evidence="1" id="KW-0805">Transcription regulation</keyword>
<dbReference type="SUPFAM" id="SSF46894">
    <property type="entry name" value="C-terminal effector domain of the bipartite response regulators"/>
    <property type="match status" value="1"/>
</dbReference>
<dbReference type="PROSITE" id="PS00622">
    <property type="entry name" value="HTH_LUXR_1"/>
    <property type="match status" value="1"/>
</dbReference>
<reference evidence="5" key="1">
    <citation type="submission" date="2016-10" db="EMBL/GenBank/DDBJ databases">
        <authorList>
            <person name="de Groot N.N."/>
        </authorList>
    </citation>
    <scope>NUCLEOTIDE SEQUENCE [LARGE SCALE GENOMIC DNA]</scope>
    <source>
        <strain evidence="5">DSM 23042</strain>
    </source>
</reference>
<feature type="domain" description="HTH luxR-type" evidence="4">
    <location>
        <begin position="138"/>
        <end position="203"/>
    </location>
</feature>
<dbReference type="PRINTS" id="PR00038">
    <property type="entry name" value="HTHLUXR"/>
</dbReference>
<keyword evidence="3" id="KW-0804">Transcription</keyword>
<dbReference type="AlphaFoldDB" id="A0A1H9WZP1"/>
<dbReference type="RefSeq" id="WP_092696125.1">
    <property type="nucleotide sequence ID" value="NZ_FOGU01000015.1"/>
</dbReference>
<protein>
    <submittedName>
        <fullName evidence="5">DNA-binding response regulator, NarL/FixJ family, contains REC and HTH domains</fullName>
    </submittedName>
</protein>
<dbReference type="EMBL" id="FOGU01000015">
    <property type="protein sequence ID" value="SES39261.1"/>
    <property type="molecule type" value="Genomic_DNA"/>
</dbReference>
<evidence type="ECO:0000256" key="3">
    <source>
        <dbReference type="ARBA" id="ARBA00023163"/>
    </source>
</evidence>